<feature type="repeat" description="RCC1" evidence="2">
    <location>
        <begin position="263"/>
        <end position="297"/>
    </location>
</feature>
<feature type="domain" description="RCC1-like" evidence="3">
    <location>
        <begin position="37"/>
        <end position="291"/>
    </location>
</feature>
<dbReference type="InterPro" id="IPR058923">
    <property type="entry name" value="RCC1-like_dom"/>
</dbReference>
<feature type="repeat" description="RCC1" evidence="2">
    <location>
        <begin position="158"/>
        <end position="209"/>
    </location>
</feature>
<dbReference type="PROSITE" id="PS50012">
    <property type="entry name" value="RCC1_3"/>
    <property type="match status" value="5"/>
</dbReference>
<dbReference type="Proteomes" id="UP000790347">
    <property type="component" value="Unassembled WGS sequence"/>
</dbReference>
<feature type="repeat" description="RCC1" evidence="2">
    <location>
        <begin position="210"/>
        <end position="262"/>
    </location>
</feature>
<evidence type="ECO:0000313" key="5">
    <source>
        <dbReference type="Proteomes" id="UP000790347"/>
    </source>
</evidence>
<dbReference type="InterPro" id="IPR051625">
    <property type="entry name" value="Signaling_Regulatory_Domain"/>
</dbReference>
<evidence type="ECO:0000259" key="3">
    <source>
        <dbReference type="Pfam" id="PF25390"/>
    </source>
</evidence>
<keyword evidence="5" id="KW-1185">Reference proteome</keyword>
<dbReference type="EMBL" id="ASGP02000001">
    <property type="protein sequence ID" value="KAH9530348.1"/>
    <property type="molecule type" value="Genomic_DNA"/>
</dbReference>
<dbReference type="Pfam" id="PF25390">
    <property type="entry name" value="WD40_RLD"/>
    <property type="match status" value="1"/>
</dbReference>
<reference evidence="4" key="1">
    <citation type="submission" date="2013-05" db="EMBL/GenBank/DDBJ databases">
        <authorList>
            <person name="Yim A.K.Y."/>
            <person name="Chan T.F."/>
            <person name="Ji K.M."/>
            <person name="Liu X.Y."/>
            <person name="Zhou J.W."/>
            <person name="Li R.Q."/>
            <person name="Yang K.Y."/>
            <person name="Li J."/>
            <person name="Li M."/>
            <person name="Law P.T.W."/>
            <person name="Wu Y.L."/>
            <person name="Cai Z.L."/>
            <person name="Qin H."/>
            <person name="Bao Y."/>
            <person name="Leung R.K.K."/>
            <person name="Ng P.K.S."/>
            <person name="Zou J."/>
            <person name="Zhong X.J."/>
            <person name="Ran P.X."/>
            <person name="Zhong N.S."/>
            <person name="Liu Z.G."/>
            <person name="Tsui S.K.W."/>
        </authorList>
    </citation>
    <scope>NUCLEOTIDE SEQUENCE</scope>
    <source>
        <strain evidence="4">Derf</strain>
        <tissue evidence="4">Whole organism</tissue>
    </source>
</reference>
<evidence type="ECO:0000256" key="2">
    <source>
        <dbReference type="PROSITE-ProRule" id="PRU00235"/>
    </source>
</evidence>
<dbReference type="SUPFAM" id="SSF50985">
    <property type="entry name" value="RCC1/BLIP-II"/>
    <property type="match status" value="1"/>
</dbReference>
<dbReference type="PANTHER" id="PTHR22872">
    <property type="entry name" value="BTK-BINDING PROTEIN-RELATED"/>
    <property type="match status" value="1"/>
</dbReference>
<sequence length="297" mass="33217">MTLERRKLRRSIPILNDLDSYLYQDIKRVFVFGRNSDCVIFITNNDHVYSYGRNNCGCLGIGNDYDNQDLIVEPQKIHRLCGRKIVEFSAGRNHILARSKNGKIFACGSNEFGQLALPLDDYAGSSINIPQQIQSLRNEHIIGIACGAFHSLALTKRGIIYGWGFNFWGQLGLGDNHNRFAPTILRQLQHENIVEIACGQHHSVALSRKGHLFTWGHNAYGQLGIGERINYRNIPTKVIDGNDFIIKQVTCGQNHVLAVSVDGQLLGFGSNYYGQLGTGSRRNESLPYLVNVVIIGC</sequence>
<protein>
    <submittedName>
        <fullName evidence="4">RCC1 and BTB domain-containing protein 2</fullName>
    </submittedName>
</protein>
<dbReference type="AlphaFoldDB" id="A0A922LC32"/>
<keyword evidence="1" id="KW-0677">Repeat</keyword>
<dbReference type="PRINTS" id="PR00633">
    <property type="entry name" value="RCCNDNSATION"/>
</dbReference>
<evidence type="ECO:0000256" key="1">
    <source>
        <dbReference type="ARBA" id="ARBA00022737"/>
    </source>
</evidence>
<dbReference type="PROSITE" id="PS00626">
    <property type="entry name" value="RCC1_2"/>
    <property type="match status" value="2"/>
</dbReference>
<evidence type="ECO:0000313" key="4">
    <source>
        <dbReference type="EMBL" id="KAH9530348.1"/>
    </source>
</evidence>
<dbReference type="InterPro" id="IPR000408">
    <property type="entry name" value="Reg_chr_condens"/>
</dbReference>
<gene>
    <name evidence="4" type="primary">RCBTB2_7</name>
    <name evidence="4" type="ORF">DERF_004159</name>
</gene>
<feature type="repeat" description="RCC1" evidence="2">
    <location>
        <begin position="46"/>
        <end position="101"/>
    </location>
</feature>
<dbReference type="InterPro" id="IPR009091">
    <property type="entry name" value="RCC1/BLIP-II"/>
</dbReference>
<organism evidence="4 5">
    <name type="scientific">Dermatophagoides farinae</name>
    <name type="common">American house dust mite</name>
    <dbReference type="NCBI Taxonomy" id="6954"/>
    <lineage>
        <taxon>Eukaryota</taxon>
        <taxon>Metazoa</taxon>
        <taxon>Ecdysozoa</taxon>
        <taxon>Arthropoda</taxon>
        <taxon>Chelicerata</taxon>
        <taxon>Arachnida</taxon>
        <taxon>Acari</taxon>
        <taxon>Acariformes</taxon>
        <taxon>Sarcoptiformes</taxon>
        <taxon>Astigmata</taxon>
        <taxon>Psoroptidia</taxon>
        <taxon>Analgoidea</taxon>
        <taxon>Pyroglyphidae</taxon>
        <taxon>Dermatophagoidinae</taxon>
        <taxon>Dermatophagoides</taxon>
    </lineage>
</organism>
<comment type="caution">
    <text evidence="4">The sequence shown here is derived from an EMBL/GenBank/DDBJ whole genome shotgun (WGS) entry which is preliminary data.</text>
</comment>
<feature type="repeat" description="RCC1" evidence="2">
    <location>
        <begin position="102"/>
        <end position="157"/>
    </location>
</feature>
<dbReference type="Gene3D" id="2.130.10.30">
    <property type="entry name" value="Regulator of chromosome condensation 1/beta-lactamase-inhibitor protein II"/>
    <property type="match status" value="1"/>
</dbReference>
<accession>A0A922LC32</accession>
<name>A0A922LC32_DERFA</name>
<proteinExistence type="predicted"/>
<reference evidence="4" key="2">
    <citation type="journal article" date="2022" name="Res Sq">
        <title>Comparative Genomics Reveals Insights into the Divergent Evolution of Astigmatic Mites and Household Pest Adaptations.</title>
        <authorList>
            <person name="Xiong Q."/>
            <person name="Wan A.T.-Y."/>
            <person name="Liu X.-Y."/>
            <person name="Fung C.S.-H."/>
            <person name="Xiao X."/>
            <person name="Malainual N."/>
            <person name="Hou J."/>
            <person name="Wang L."/>
            <person name="Wang M."/>
            <person name="Yang K."/>
            <person name="Cui Y."/>
            <person name="Leung E."/>
            <person name="Nong W."/>
            <person name="Shin S.-K."/>
            <person name="Au S."/>
            <person name="Jeong K.Y."/>
            <person name="Chew F.T."/>
            <person name="Hui J."/>
            <person name="Leung T.F."/>
            <person name="Tungtrongchitr A."/>
            <person name="Zhong N."/>
            <person name="Liu Z."/>
            <person name="Tsui S."/>
        </authorList>
    </citation>
    <scope>NUCLEOTIDE SEQUENCE</scope>
    <source>
        <strain evidence="4">Derf</strain>
        <tissue evidence="4">Whole organism</tissue>
    </source>
</reference>